<sequence>MNIGYLSTVYHTSFLLKSGEFKSKSLMGKNDIEWSLFPTGPAMMKAFESKEIDLGYIGLPPMMIGISKGLKIKCVAGGHVEGTVMVAPEDYRSFMELNSLEEVLKQFEGKSIGTPSSGSIHDVIIRNLIKGYDINLKNYPWADFIPDALLNGEIAAGVGTPSLATVASMRFDSKVVVPPEKLWLYNPSYGIVVQEELIEENPELIMNILRAHEDASNFIRKSPEDAAEIAASEMGVVDKDFVLKTYCVSPRYCASLPEEYIKSTLDFIPVLRELGYMKKDLKREDIFNLDFIREIHMEDPHY</sequence>
<protein>
    <submittedName>
        <fullName evidence="1">Putative ABC transporter</fullName>
    </submittedName>
</protein>
<dbReference type="PATRIC" id="fig|129848.4.peg.1072"/>
<gene>
    <name evidence="1" type="ORF">MCBB_1064</name>
</gene>
<keyword evidence="2" id="KW-1185">Reference proteome</keyword>
<dbReference type="PANTHER" id="PTHR30024">
    <property type="entry name" value="ALIPHATIC SULFONATES-BINDING PROTEIN-RELATED"/>
    <property type="match status" value="1"/>
</dbReference>
<dbReference type="Pfam" id="PF13379">
    <property type="entry name" value="NMT1_2"/>
    <property type="match status" value="1"/>
</dbReference>
<dbReference type="STRING" id="118062.MCBB_1064"/>
<dbReference type="OrthoDB" id="10037at2157"/>
<dbReference type="KEGG" id="mcub:MCBB_1064"/>
<organism evidence="1 2">
    <name type="scientific">Methanobacterium congolense</name>
    <dbReference type="NCBI Taxonomy" id="118062"/>
    <lineage>
        <taxon>Archaea</taxon>
        <taxon>Methanobacteriati</taxon>
        <taxon>Methanobacteriota</taxon>
        <taxon>Methanomada group</taxon>
        <taxon>Methanobacteria</taxon>
        <taxon>Methanobacteriales</taxon>
        <taxon>Methanobacteriaceae</taxon>
        <taxon>Methanobacterium</taxon>
    </lineage>
</organism>
<dbReference type="GeneID" id="30411910"/>
<dbReference type="RefSeq" id="WP_071906760.1">
    <property type="nucleotide sequence ID" value="NZ_LT607756.1"/>
</dbReference>
<name>A0A1D3L260_9EURY</name>
<evidence type="ECO:0000313" key="1">
    <source>
        <dbReference type="EMBL" id="SCG85623.1"/>
    </source>
</evidence>
<accession>A0A1D3L260</accession>
<dbReference type="AlphaFoldDB" id="A0A1D3L260"/>
<reference evidence="1 2" key="1">
    <citation type="submission" date="2016-08" db="EMBL/GenBank/DDBJ databases">
        <authorList>
            <person name="Seilhamer J.J."/>
        </authorList>
    </citation>
    <scope>NUCLEOTIDE SEQUENCE [LARGE SCALE GENOMIC DNA]</scope>
    <source>
        <strain evidence="1">Buetzberg</strain>
    </source>
</reference>
<dbReference type="SUPFAM" id="SSF53850">
    <property type="entry name" value="Periplasmic binding protein-like II"/>
    <property type="match status" value="1"/>
</dbReference>
<dbReference type="EMBL" id="LT607756">
    <property type="protein sequence ID" value="SCG85623.1"/>
    <property type="molecule type" value="Genomic_DNA"/>
</dbReference>
<evidence type="ECO:0000313" key="2">
    <source>
        <dbReference type="Proteomes" id="UP000094707"/>
    </source>
</evidence>
<dbReference type="Proteomes" id="UP000094707">
    <property type="component" value="Chromosome I"/>
</dbReference>
<dbReference type="Gene3D" id="3.40.190.10">
    <property type="entry name" value="Periplasmic binding protein-like II"/>
    <property type="match status" value="2"/>
</dbReference>
<proteinExistence type="predicted"/>